<feature type="transmembrane region" description="Helical" evidence="12">
    <location>
        <begin position="69"/>
        <end position="97"/>
    </location>
</feature>
<keyword evidence="5 12" id="KW-0812">Transmembrane</keyword>
<comment type="similarity">
    <text evidence="10">Belongs to the ABC transporter superfamily. Siderophore-Fe(3+) uptake transporter (SIUT) (TC 3.A.1.21) family.</text>
</comment>
<dbReference type="GO" id="GO:0005524">
    <property type="term" value="F:ATP binding"/>
    <property type="evidence" value="ECO:0007669"/>
    <property type="project" value="UniProtKB-KW"/>
</dbReference>
<dbReference type="InterPro" id="IPR017871">
    <property type="entry name" value="ABC_transporter-like_CS"/>
</dbReference>
<feature type="region of interest" description="Disordered" evidence="11">
    <location>
        <begin position="368"/>
        <end position="392"/>
    </location>
</feature>
<dbReference type="Proteomes" id="UP000001444">
    <property type="component" value="Chromosome"/>
</dbReference>
<feature type="domain" description="ABC transporter" evidence="13">
    <location>
        <begin position="357"/>
        <end position="613"/>
    </location>
</feature>
<evidence type="ECO:0000256" key="12">
    <source>
        <dbReference type="SAM" id="Phobius"/>
    </source>
</evidence>
<dbReference type="GO" id="GO:0015421">
    <property type="term" value="F:ABC-type oligopeptide transporter activity"/>
    <property type="evidence" value="ECO:0007669"/>
    <property type="project" value="TreeGrafter"/>
</dbReference>
<dbReference type="EMBL" id="FN554889">
    <property type="protein sequence ID" value="CBG74971.1"/>
    <property type="molecule type" value="Genomic_DNA"/>
</dbReference>
<dbReference type="InterPro" id="IPR036640">
    <property type="entry name" value="ABC1_TM_sf"/>
</dbReference>
<dbReference type="InterPro" id="IPR011527">
    <property type="entry name" value="ABC1_TM_dom"/>
</dbReference>
<keyword evidence="16" id="KW-1185">Reference proteome</keyword>
<dbReference type="Pfam" id="PF00005">
    <property type="entry name" value="ABC_tran"/>
    <property type="match status" value="1"/>
</dbReference>
<keyword evidence="7 15" id="KW-0067">ATP-binding</keyword>
<reference evidence="15 16" key="1">
    <citation type="journal article" date="2010" name="Mol. Plant Microbe Interact.">
        <title>Streptomyces scabies 87-22 contains a coronafacic acid-like biosynthetic cluster that contributes to plant-microbe interactions.</title>
        <authorList>
            <person name="Bignell D.R."/>
            <person name="Seipke R.F."/>
            <person name="Huguet-Tapia J.C."/>
            <person name="Chambers A.H."/>
            <person name="Parry R.J."/>
            <person name="Loria R."/>
        </authorList>
    </citation>
    <scope>NUCLEOTIDE SEQUENCE [LARGE SCALE GENOMIC DNA]</scope>
    <source>
        <strain evidence="15 16">87.22</strain>
    </source>
</reference>
<dbReference type="InterPro" id="IPR027417">
    <property type="entry name" value="P-loop_NTPase"/>
</dbReference>
<evidence type="ECO:0000256" key="2">
    <source>
        <dbReference type="ARBA" id="ARBA00022448"/>
    </source>
</evidence>
<keyword evidence="6" id="KW-0547">Nucleotide-binding</keyword>
<dbReference type="PANTHER" id="PTHR43394">
    <property type="entry name" value="ATP-DEPENDENT PERMEASE MDL1, MITOCHONDRIAL"/>
    <property type="match status" value="1"/>
</dbReference>
<proteinExistence type="inferred from homology"/>
<evidence type="ECO:0000313" key="15">
    <source>
        <dbReference type="EMBL" id="CBG74971.1"/>
    </source>
</evidence>
<dbReference type="GO" id="GO:0016887">
    <property type="term" value="F:ATP hydrolysis activity"/>
    <property type="evidence" value="ECO:0007669"/>
    <property type="project" value="InterPro"/>
</dbReference>
<evidence type="ECO:0000256" key="10">
    <source>
        <dbReference type="ARBA" id="ARBA00023455"/>
    </source>
</evidence>
<dbReference type="GeneID" id="24309589"/>
<dbReference type="FunFam" id="3.40.50.300:FF:000221">
    <property type="entry name" value="Multidrug ABC transporter ATP-binding protein"/>
    <property type="match status" value="1"/>
</dbReference>
<evidence type="ECO:0000256" key="3">
    <source>
        <dbReference type="ARBA" id="ARBA00022475"/>
    </source>
</evidence>
<dbReference type="SUPFAM" id="SSF52540">
    <property type="entry name" value="P-loop containing nucleoside triphosphate hydrolases"/>
    <property type="match status" value="1"/>
</dbReference>
<dbReference type="PROSITE" id="PS50893">
    <property type="entry name" value="ABC_TRANSPORTER_2"/>
    <property type="match status" value="1"/>
</dbReference>
<accession>C9ZG09</accession>
<comment type="subcellular location">
    <subcellularLocation>
        <location evidence="1">Cell inner membrane</location>
        <topology evidence="1">Multi-pass membrane protein</topology>
    </subcellularLocation>
</comment>
<dbReference type="Pfam" id="PF00664">
    <property type="entry name" value="ABC_membrane"/>
    <property type="match status" value="1"/>
</dbReference>
<evidence type="ECO:0000256" key="8">
    <source>
        <dbReference type="ARBA" id="ARBA00022989"/>
    </source>
</evidence>
<dbReference type="InterPro" id="IPR003439">
    <property type="entry name" value="ABC_transporter-like_ATP-bd"/>
</dbReference>
<evidence type="ECO:0000256" key="4">
    <source>
        <dbReference type="ARBA" id="ARBA00022519"/>
    </source>
</evidence>
<evidence type="ECO:0000259" key="13">
    <source>
        <dbReference type="PROSITE" id="PS50893"/>
    </source>
</evidence>
<feature type="domain" description="ABC transmembrane type-1" evidence="14">
    <location>
        <begin position="37"/>
        <end position="323"/>
    </location>
</feature>
<dbReference type="Gene3D" id="1.20.1560.10">
    <property type="entry name" value="ABC transporter type 1, transmembrane domain"/>
    <property type="match status" value="1"/>
</dbReference>
<dbReference type="InterPro" id="IPR003593">
    <property type="entry name" value="AAA+_ATPase"/>
</dbReference>
<evidence type="ECO:0000256" key="6">
    <source>
        <dbReference type="ARBA" id="ARBA00022741"/>
    </source>
</evidence>
<dbReference type="PROSITE" id="PS00211">
    <property type="entry name" value="ABC_TRANSPORTER_1"/>
    <property type="match status" value="1"/>
</dbReference>
<keyword evidence="9 12" id="KW-0472">Membrane</keyword>
<keyword evidence="8 12" id="KW-1133">Transmembrane helix</keyword>
<sequence length="633" mass="68479">MRPDHEPTWVPSGPAPEQPRQVRRILKLFRPYRGRLAIVGLLVGAASLASVATPFLLKEILDTAIPEGRTGLLSLLALGMILSAVLTSIFGVLQTLISTTVGQRVMHDLRTAVYGRLQRMSLAFFTRTRTGEVQSRIANDIGGMQATVTSTATSLVSNTTSVVATVVAMVALDWRLTVVTLLLLPLFVWISRRVGNERKKITTQRQNQMAAMAATVTESLSVSGILLGRTMGRADSLTKSFAEESEGLVDLEVRSNMAGRWRMAVITVVMSAMPAVIYWSAGVALQLGGPSVSVGTLVAFVSLQQNLFRPTVSLLSTGVQIQASLALFQRIFEYLDLPIDITESENPVHLDRVKGEVRFENVEFRYDADHGDHGDDAGRGESGERGGEGRRRPILDGIDLIVPAGGSLAVVGPTGAGKSTLGALVPRLYDVTGGRVTLDGVDVRDLDFDTLARGVGVVSQETYLFHASVADNLRFAKPDATDEELHAAARAAQIHDHIAALPDGYDTVVGERGHRFSGGEKQRLAIARTILRDPPVLILDEATSALDTRTEHAVQQAIDALSADRTTVTIAHRLSTVRDADQIVVLDAGRAVERGTHEELMRRGGRYAALVRRDARLTPGREVVEVPKLEPTR</sequence>
<dbReference type="KEGG" id="scb:SCAB_80101"/>
<dbReference type="eggNOG" id="COG1132">
    <property type="taxonomic scope" value="Bacteria"/>
</dbReference>
<name>C9ZG09_STRSW</name>
<dbReference type="RefSeq" id="WP_013005420.1">
    <property type="nucleotide sequence ID" value="NC_013929.1"/>
</dbReference>
<keyword evidence="3" id="KW-1003">Cell membrane</keyword>
<dbReference type="GO" id="GO:0090374">
    <property type="term" value="P:oligopeptide export from mitochondrion"/>
    <property type="evidence" value="ECO:0007669"/>
    <property type="project" value="TreeGrafter"/>
</dbReference>
<gene>
    <name evidence="15" type="ordered locus">SCAB_80101</name>
</gene>
<dbReference type="AlphaFoldDB" id="C9ZG09"/>
<keyword evidence="4" id="KW-0997">Cell inner membrane</keyword>
<evidence type="ECO:0000256" key="9">
    <source>
        <dbReference type="ARBA" id="ARBA00023136"/>
    </source>
</evidence>
<dbReference type="FunFam" id="1.20.1560.10:FF:000035">
    <property type="entry name" value="Multidrug ABC transporter ATP-binding protein"/>
    <property type="match status" value="1"/>
</dbReference>
<protein>
    <submittedName>
        <fullName evidence="15">Putative ABC transporter ATP-binding protein</fullName>
    </submittedName>
</protein>
<feature type="transmembrane region" description="Helical" evidence="12">
    <location>
        <begin position="162"/>
        <end position="190"/>
    </location>
</feature>
<feature type="transmembrane region" description="Helical" evidence="12">
    <location>
        <begin position="36"/>
        <end position="57"/>
    </location>
</feature>
<dbReference type="InterPro" id="IPR039421">
    <property type="entry name" value="Type_1_exporter"/>
</dbReference>
<dbReference type="Gene3D" id="3.40.50.300">
    <property type="entry name" value="P-loop containing nucleotide triphosphate hydrolases"/>
    <property type="match status" value="1"/>
</dbReference>
<evidence type="ECO:0000256" key="7">
    <source>
        <dbReference type="ARBA" id="ARBA00022840"/>
    </source>
</evidence>
<dbReference type="GO" id="GO:0005886">
    <property type="term" value="C:plasma membrane"/>
    <property type="evidence" value="ECO:0007669"/>
    <property type="project" value="UniProtKB-SubCell"/>
</dbReference>
<evidence type="ECO:0000256" key="5">
    <source>
        <dbReference type="ARBA" id="ARBA00022692"/>
    </source>
</evidence>
<evidence type="ECO:0000313" key="16">
    <source>
        <dbReference type="Proteomes" id="UP000001444"/>
    </source>
</evidence>
<dbReference type="SUPFAM" id="SSF90123">
    <property type="entry name" value="ABC transporter transmembrane region"/>
    <property type="match status" value="1"/>
</dbReference>
<evidence type="ECO:0000256" key="1">
    <source>
        <dbReference type="ARBA" id="ARBA00004429"/>
    </source>
</evidence>
<keyword evidence="2" id="KW-0813">Transport</keyword>
<dbReference type="PANTHER" id="PTHR43394:SF1">
    <property type="entry name" value="ATP-BINDING CASSETTE SUB-FAMILY B MEMBER 10, MITOCHONDRIAL"/>
    <property type="match status" value="1"/>
</dbReference>
<dbReference type="STRING" id="680198.SCAB_80101"/>
<dbReference type="CDD" id="cd18550">
    <property type="entry name" value="ABC_6TM_exporter_like"/>
    <property type="match status" value="1"/>
</dbReference>
<evidence type="ECO:0000256" key="11">
    <source>
        <dbReference type="SAM" id="MobiDB-lite"/>
    </source>
</evidence>
<dbReference type="PROSITE" id="PS50929">
    <property type="entry name" value="ABC_TM1F"/>
    <property type="match status" value="1"/>
</dbReference>
<organism evidence="15 16">
    <name type="scientific">Streptomyces scabiei (strain 87.22)</name>
    <dbReference type="NCBI Taxonomy" id="680198"/>
    <lineage>
        <taxon>Bacteria</taxon>
        <taxon>Bacillati</taxon>
        <taxon>Actinomycetota</taxon>
        <taxon>Actinomycetes</taxon>
        <taxon>Kitasatosporales</taxon>
        <taxon>Streptomycetaceae</taxon>
        <taxon>Streptomyces</taxon>
    </lineage>
</organism>
<feature type="transmembrane region" description="Helical" evidence="12">
    <location>
        <begin position="263"/>
        <end position="281"/>
    </location>
</feature>
<dbReference type="HOGENOM" id="CLU_000604_84_3_11"/>
<evidence type="ECO:0000259" key="14">
    <source>
        <dbReference type="PROSITE" id="PS50929"/>
    </source>
</evidence>
<dbReference type="SMART" id="SM00382">
    <property type="entry name" value="AAA"/>
    <property type="match status" value="1"/>
</dbReference>